<gene>
    <name evidence="1" type="ORF">RGC53_06970</name>
</gene>
<dbReference type="RefSeq" id="WP_240670810.1">
    <property type="nucleotide sequence ID" value="NZ_JAVKQG010000047.1"/>
</dbReference>
<evidence type="ECO:0000313" key="1">
    <source>
        <dbReference type="EMBL" id="MDU9790535.1"/>
    </source>
</evidence>
<reference evidence="1" key="1">
    <citation type="submission" date="2023-08" db="EMBL/GenBank/DDBJ databases">
        <title>First insite into the whole-genome sequence variations in clarithromycin resistant Helicobacter pylori clinical isolates in Russia.</title>
        <authorList>
            <person name="Starkova D.A."/>
            <person name="Svarval A.V."/>
            <person name="Polev D.E."/>
            <person name="Saitova A.T."/>
            <person name="Gladyshev N.S."/>
            <person name="Egorova S.A."/>
        </authorList>
    </citation>
    <scope>NUCLEOTIDE SEQUENCE</scope>
    <source>
        <strain evidence="1">HP96</strain>
    </source>
</reference>
<organism evidence="1 2">
    <name type="scientific">Helicobacter pylori</name>
    <name type="common">Campylobacter pylori</name>
    <dbReference type="NCBI Taxonomy" id="210"/>
    <lineage>
        <taxon>Bacteria</taxon>
        <taxon>Pseudomonadati</taxon>
        <taxon>Campylobacterota</taxon>
        <taxon>Epsilonproteobacteria</taxon>
        <taxon>Campylobacterales</taxon>
        <taxon>Helicobacteraceae</taxon>
        <taxon>Helicobacter</taxon>
    </lineage>
</organism>
<accession>A0AAW8XE61</accession>
<comment type="caution">
    <text evidence="1">The sequence shown here is derived from an EMBL/GenBank/DDBJ whole genome shotgun (WGS) entry which is preliminary data.</text>
</comment>
<proteinExistence type="predicted"/>
<protein>
    <submittedName>
        <fullName evidence="1">Uncharacterized protein</fullName>
    </submittedName>
</protein>
<dbReference type="EMBL" id="JAVKQK010000024">
    <property type="protein sequence ID" value="MDU9790535.1"/>
    <property type="molecule type" value="Genomic_DNA"/>
</dbReference>
<evidence type="ECO:0000313" key="2">
    <source>
        <dbReference type="Proteomes" id="UP001262343"/>
    </source>
</evidence>
<sequence>MKIKAICLGLVVMGALAFASDYIFGYTTEGEPIYKKQLLRPLSIRIKE</sequence>
<dbReference type="Proteomes" id="UP001262343">
    <property type="component" value="Unassembled WGS sequence"/>
</dbReference>
<name>A0AAW8XE61_HELPX</name>
<dbReference type="AlphaFoldDB" id="A0AAW8XE61"/>